<dbReference type="EMBL" id="JACCFL010000001">
    <property type="protein sequence ID" value="NYJ25137.1"/>
    <property type="molecule type" value="Genomic_DNA"/>
</dbReference>
<gene>
    <name evidence="2" type="ORF">HNR13_003424</name>
</gene>
<dbReference type="Proteomes" id="UP000578352">
    <property type="component" value="Unassembled WGS sequence"/>
</dbReference>
<keyword evidence="1" id="KW-0472">Membrane</keyword>
<dbReference type="RefSeq" id="WP_179607739.1">
    <property type="nucleotide sequence ID" value="NZ_BAABEH010000001.1"/>
</dbReference>
<comment type="caution">
    <text evidence="2">The sequence shown here is derived from an EMBL/GenBank/DDBJ whole genome shotgun (WGS) entry which is preliminary data.</text>
</comment>
<organism evidence="2 3">
    <name type="scientific">Leifsonia shinshuensis</name>
    <dbReference type="NCBI Taxonomy" id="150026"/>
    <lineage>
        <taxon>Bacteria</taxon>
        <taxon>Bacillati</taxon>
        <taxon>Actinomycetota</taxon>
        <taxon>Actinomycetes</taxon>
        <taxon>Micrococcales</taxon>
        <taxon>Microbacteriaceae</taxon>
        <taxon>Leifsonia</taxon>
    </lineage>
</organism>
<protein>
    <submittedName>
        <fullName evidence="2">Putative membrane protein</fullName>
    </submittedName>
</protein>
<evidence type="ECO:0000313" key="2">
    <source>
        <dbReference type="EMBL" id="NYJ25137.1"/>
    </source>
</evidence>
<proteinExistence type="predicted"/>
<dbReference type="InterPro" id="IPR018729">
    <property type="entry name" value="DUF2269_transmembrane"/>
</dbReference>
<keyword evidence="1" id="KW-0812">Transmembrane</keyword>
<accession>A0A853CWX1</accession>
<keyword evidence="1" id="KW-1133">Transmembrane helix</keyword>
<dbReference type="AlphaFoldDB" id="A0A853CWX1"/>
<feature type="transmembrane region" description="Helical" evidence="1">
    <location>
        <begin position="79"/>
        <end position="99"/>
    </location>
</feature>
<dbReference type="Pfam" id="PF10027">
    <property type="entry name" value="DUF2269"/>
    <property type="match status" value="1"/>
</dbReference>
<feature type="transmembrane region" description="Helical" evidence="1">
    <location>
        <begin position="49"/>
        <end position="67"/>
    </location>
</feature>
<sequence>METLFAVLHVVSAVFIVGPMAILPMTAMRAVRAGNAGQVEVLAKSTNLISLLSLLVVFFGFGVMGLADKKYGLSIVTPWILWSIILYVVALGLTLFLVVPTMRRAAEALTAAGAAEGGSATATPSKYPAIAAGSGVASLLLVAVVVLMVWKP</sequence>
<reference evidence="2 3" key="1">
    <citation type="submission" date="2020-07" db="EMBL/GenBank/DDBJ databases">
        <title>Sequencing the genomes of 1000 actinobacteria strains.</title>
        <authorList>
            <person name="Klenk H.-P."/>
        </authorList>
    </citation>
    <scope>NUCLEOTIDE SEQUENCE [LARGE SCALE GENOMIC DNA]</scope>
    <source>
        <strain evidence="2 3">DSM 15165</strain>
    </source>
</reference>
<name>A0A853CWX1_9MICO</name>
<evidence type="ECO:0000313" key="3">
    <source>
        <dbReference type="Proteomes" id="UP000578352"/>
    </source>
</evidence>
<feature type="transmembrane region" description="Helical" evidence="1">
    <location>
        <begin position="129"/>
        <end position="150"/>
    </location>
</feature>
<evidence type="ECO:0000256" key="1">
    <source>
        <dbReference type="SAM" id="Phobius"/>
    </source>
</evidence>